<keyword evidence="3" id="KW-0055">Arginine biosynthesis</keyword>
<name>A0ABS2WDQ4_9GAMM</name>
<keyword evidence="7" id="KW-0067">ATP-binding</keyword>
<dbReference type="NCBIfam" id="NF038212">
    <property type="entry name" value="argG_rel"/>
    <property type="match status" value="1"/>
</dbReference>
<evidence type="ECO:0000256" key="3">
    <source>
        <dbReference type="ARBA" id="ARBA00022571"/>
    </source>
</evidence>
<gene>
    <name evidence="10" type="ORF">JW498_20995</name>
</gene>
<dbReference type="EC" id="6.3.4.5" evidence="2"/>
<keyword evidence="4" id="KW-0436">Ligase</keyword>
<dbReference type="InterPro" id="IPR001518">
    <property type="entry name" value="Arginosuc_synth"/>
</dbReference>
<evidence type="ECO:0000256" key="5">
    <source>
        <dbReference type="ARBA" id="ARBA00022605"/>
    </source>
</evidence>
<protein>
    <recommendedName>
        <fullName evidence="2">argininosuccinate synthase</fullName>
        <ecNumber evidence="2">6.3.4.5</ecNumber>
    </recommendedName>
</protein>
<dbReference type="PANTHER" id="PTHR11587">
    <property type="entry name" value="ARGININOSUCCINATE SYNTHASE"/>
    <property type="match status" value="1"/>
</dbReference>
<sequence>MLSVKKIRSIDDISILTGQVDHILTLFSGGLDSTYLLELLQGRGVKVTALAIDMGDGIDNSLLTHIANHYGVDLIVVDGRQTFIEHSVISAIQAQAMYLGDYPVSSSLSRPVIVKHAVEVAKRLNCGAIIHTANQSQNSLRRLNGAIERSDFEGFYGSPYEYSAITRDEKIASLSLSGLFEFQNRNVSGDSNLWCREFESGVLDNPENFHLCESLFHWSAWNPKYQLVDQNHQIAITFQKGIPVKLNDQPMTLSNMVAFLNKHVGSYQIGRYIGFDHLDADEKVLEIREAPAACTLITAYRHLETAVLETNVLQMKAQQSLAWTNEAVEGRWGSTLQQAAQAFIEHTAQLVTGTVRFSLMQGQLFMNSIEADQARYLTDRDAWEVQIAFERSQRSIATDDYSLQLAETA</sequence>
<dbReference type="InterPro" id="IPR024074">
    <property type="entry name" value="AS_cat/multimer_dom_body"/>
</dbReference>
<feature type="domain" description="Arginosuccinate synthase-like N-terminal" evidence="8">
    <location>
        <begin position="26"/>
        <end position="171"/>
    </location>
</feature>
<accession>A0ABS2WDQ4</accession>
<reference evidence="10 11" key="1">
    <citation type="submission" date="2021-02" db="EMBL/GenBank/DDBJ databases">
        <title>A novel species of genus Amphritea isolated from a fishpond in China.</title>
        <authorList>
            <person name="Lu H."/>
        </authorList>
    </citation>
    <scope>NUCLEOTIDE SEQUENCE [LARGE SCALE GENOMIC DNA]</scope>
    <source>
        <strain evidence="10 11">RP18W</strain>
    </source>
</reference>
<evidence type="ECO:0000256" key="7">
    <source>
        <dbReference type="ARBA" id="ARBA00022840"/>
    </source>
</evidence>
<dbReference type="Pfam" id="PF20979">
    <property type="entry name" value="Arginosuc_syn_C"/>
    <property type="match status" value="1"/>
</dbReference>
<evidence type="ECO:0000313" key="10">
    <source>
        <dbReference type="EMBL" id="MBN0989845.1"/>
    </source>
</evidence>
<dbReference type="InterPro" id="IPR014729">
    <property type="entry name" value="Rossmann-like_a/b/a_fold"/>
</dbReference>
<evidence type="ECO:0000256" key="4">
    <source>
        <dbReference type="ARBA" id="ARBA00022598"/>
    </source>
</evidence>
<evidence type="ECO:0000256" key="2">
    <source>
        <dbReference type="ARBA" id="ARBA00012286"/>
    </source>
</evidence>
<dbReference type="Gene3D" id="3.40.50.620">
    <property type="entry name" value="HUPs"/>
    <property type="match status" value="1"/>
</dbReference>
<evidence type="ECO:0000256" key="6">
    <source>
        <dbReference type="ARBA" id="ARBA00022741"/>
    </source>
</evidence>
<comment type="caution">
    <text evidence="10">The sequence shown here is derived from an EMBL/GenBank/DDBJ whole genome shotgun (WGS) entry which is preliminary data.</text>
</comment>
<organism evidence="10 11">
    <name type="scientific">Amphritea pacifica</name>
    <dbReference type="NCBI Taxonomy" id="2811233"/>
    <lineage>
        <taxon>Bacteria</taxon>
        <taxon>Pseudomonadati</taxon>
        <taxon>Pseudomonadota</taxon>
        <taxon>Gammaproteobacteria</taxon>
        <taxon>Oceanospirillales</taxon>
        <taxon>Oceanospirillaceae</taxon>
        <taxon>Amphritea</taxon>
    </lineage>
</organism>
<keyword evidence="5" id="KW-0028">Amino-acid biosynthesis</keyword>
<evidence type="ECO:0000259" key="9">
    <source>
        <dbReference type="Pfam" id="PF20979"/>
    </source>
</evidence>
<proteinExistence type="predicted"/>
<evidence type="ECO:0000256" key="1">
    <source>
        <dbReference type="ARBA" id="ARBA00004967"/>
    </source>
</evidence>
<evidence type="ECO:0000313" key="11">
    <source>
        <dbReference type="Proteomes" id="UP000760472"/>
    </source>
</evidence>
<dbReference type="Pfam" id="PF00764">
    <property type="entry name" value="Arginosuc_synth"/>
    <property type="match status" value="1"/>
</dbReference>
<dbReference type="SUPFAM" id="SSF69864">
    <property type="entry name" value="Argininosuccinate synthetase, C-terminal domain"/>
    <property type="match status" value="1"/>
</dbReference>
<dbReference type="Gene3D" id="3.90.1260.10">
    <property type="entry name" value="Argininosuccinate synthetase, chain A, domain 2"/>
    <property type="match status" value="1"/>
</dbReference>
<comment type="pathway">
    <text evidence="1">Amino-acid biosynthesis; L-arginine biosynthesis; L-arginine from L-ornithine and carbamoyl phosphate: step 2/3.</text>
</comment>
<evidence type="ECO:0000259" key="8">
    <source>
        <dbReference type="Pfam" id="PF00764"/>
    </source>
</evidence>
<dbReference type="InterPro" id="IPR048268">
    <property type="entry name" value="Arginosuc_syn_C"/>
</dbReference>
<feature type="domain" description="Arginosuccinate synthase C-terminal" evidence="9">
    <location>
        <begin position="188"/>
        <end position="394"/>
    </location>
</feature>
<dbReference type="SUPFAM" id="SSF52402">
    <property type="entry name" value="Adenine nucleotide alpha hydrolases-like"/>
    <property type="match status" value="1"/>
</dbReference>
<keyword evidence="11" id="KW-1185">Reference proteome</keyword>
<dbReference type="InterPro" id="IPR048267">
    <property type="entry name" value="Arginosuc_syn_N"/>
</dbReference>
<dbReference type="PANTHER" id="PTHR11587:SF2">
    <property type="entry name" value="ARGININOSUCCINATE SYNTHASE"/>
    <property type="match status" value="1"/>
</dbReference>
<dbReference type="Proteomes" id="UP000760472">
    <property type="component" value="Unassembled WGS sequence"/>
</dbReference>
<dbReference type="EMBL" id="JAFFZP010000059">
    <property type="protein sequence ID" value="MBN0989845.1"/>
    <property type="molecule type" value="Genomic_DNA"/>
</dbReference>
<keyword evidence="6" id="KW-0547">Nucleotide-binding</keyword>